<accession>A0A2K9MET4</accession>
<name>A0A2K9MET4_9RHOB</name>
<proteinExistence type="predicted"/>
<gene>
    <name evidence="1" type="ORF">CYR75_06735</name>
</gene>
<protein>
    <submittedName>
        <fullName evidence="1">Uncharacterized protein</fullName>
    </submittedName>
</protein>
<dbReference type="KEGG" id="paru:CYR75_06735"/>
<dbReference type="AlphaFoldDB" id="A0A2K9MET4"/>
<sequence length="112" mass="12245">MGGSQRQNEEKGTVSMTKQTTAAADLCLMVKRDVCKVFAVSEATIDRWLRSDPDFPQPRRLGPNSIRWIKSEVMAYMLSLPRVAYDDHAFDPNAAEAADEDAGAGLCGSGNH</sequence>
<dbReference type="InterPro" id="IPR010260">
    <property type="entry name" value="AlpA"/>
</dbReference>
<dbReference type="Proteomes" id="UP000234882">
    <property type="component" value="Chromosome"/>
</dbReference>
<reference evidence="2" key="1">
    <citation type="submission" date="2017-12" db="EMBL/GenBank/DDBJ databases">
        <title>Genomic analysis of Paracoccus sp. CBA4604.</title>
        <authorList>
            <person name="Roh S.W."/>
            <person name="Kim J.Y."/>
            <person name="Kim J.S."/>
        </authorList>
    </citation>
    <scope>NUCLEOTIDE SEQUENCE [LARGE SCALE GENOMIC DNA]</scope>
    <source>
        <strain evidence="2">CBA4604</strain>
    </source>
</reference>
<evidence type="ECO:0000313" key="1">
    <source>
        <dbReference type="EMBL" id="AUM74002.1"/>
    </source>
</evidence>
<dbReference type="Pfam" id="PF05930">
    <property type="entry name" value="Phage_AlpA"/>
    <property type="match status" value="1"/>
</dbReference>
<keyword evidence="2" id="KW-1185">Reference proteome</keyword>
<organism evidence="1 2">
    <name type="scientific">Paracoccus jeotgali</name>
    <dbReference type="NCBI Taxonomy" id="2065379"/>
    <lineage>
        <taxon>Bacteria</taxon>
        <taxon>Pseudomonadati</taxon>
        <taxon>Pseudomonadota</taxon>
        <taxon>Alphaproteobacteria</taxon>
        <taxon>Rhodobacterales</taxon>
        <taxon>Paracoccaceae</taxon>
        <taxon>Paracoccus</taxon>
    </lineage>
</organism>
<dbReference type="EMBL" id="CP025583">
    <property type="protein sequence ID" value="AUM74002.1"/>
    <property type="molecule type" value="Genomic_DNA"/>
</dbReference>
<evidence type="ECO:0000313" key="2">
    <source>
        <dbReference type="Proteomes" id="UP000234882"/>
    </source>
</evidence>